<evidence type="ECO:0000256" key="1">
    <source>
        <dbReference type="SAM" id="MobiDB-lite"/>
    </source>
</evidence>
<sequence length="214" mass="23954">MAGMCLRCGMADSLGRLCNNCRWLSGQKGGQGPLQRMEKRQRKREGQKQDALSPQEASLGRESTSPQLSRALSLSLSLSLFLLSSLPFSYLTTYRSSRRAVHVQGCLKPATPCHAMPRPTFSPLPPLMPKQAPLPDVHHRYPSPHHITSHLPRVLHSRIRFGTGKANWVCRPLLKKQNRKKNKGRQKKQSPQNMSPPSAAAAATRKIVREKQIK</sequence>
<feature type="region of interest" description="Disordered" evidence="1">
    <location>
        <begin position="172"/>
        <end position="214"/>
    </location>
</feature>
<name>A0AA39ZLA7_9PEZI</name>
<reference evidence="2" key="1">
    <citation type="submission" date="2023-06" db="EMBL/GenBank/DDBJ databases">
        <title>Genome-scale phylogeny and comparative genomics of the fungal order Sordariales.</title>
        <authorList>
            <consortium name="Lawrence Berkeley National Laboratory"/>
            <person name="Hensen N."/>
            <person name="Bonometti L."/>
            <person name="Westerberg I."/>
            <person name="Brannstrom I.O."/>
            <person name="Guillou S."/>
            <person name="Cros-Aarteil S."/>
            <person name="Calhoun S."/>
            <person name="Haridas S."/>
            <person name="Kuo A."/>
            <person name="Mondo S."/>
            <person name="Pangilinan J."/>
            <person name="Riley R."/>
            <person name="Labutti K."/>
            <person name="Andreopoulos B."/>
            <person name="Lipzen A."/>
            <person name="Chen C."/>
            <person name="Yanf M."/>
            <person name="Daum C."/>
            <person name="Ng V."/>
            <person name="Clum A."/>
            <person name="Steindorff A."/>
            <person name="Ohm R."/>
            <person name="Martin F."/>
            <person name="Silar P."/>
            <person name="Natvig D."/>
            <person name="Lalanne C."/>
            <person name="Gautier V."/>
            <person name="Ament-Velasquez S.L."/>
            <person name="Kruys A."/>
            <person name="Hutchinson M.I."/>
            <person name="Powell A.J."/>
            <person name="Barry K."/>
            <person name="Miller A.N."/>
            <person name="Grigoriev I.V."/>
            <person name="Debuchy R."/>
            <person name="Gladieux P."/>
            <person name="Thoren M.H."/>
            <person name="Johannesson H."/>
        </authorList>
    </citation>
    <scope>NUCLEOTIDE SEQUENCE</scope>
    <source>
        <strain evidence="2">CBS 307.81</strain>
    </source>
</reference>
<feature type="region of interest" description="Disordered" evidence="1">
    <location>
        <begin position="27"/>
        <end position="66"/>
    </location>
</feature>
<dbReference type="EMBL" id="JAULSY010000008">
    <property type="protein sequence ID" value="KAK0673085.1"/>
    <property type="molecule type" value="Genomic_DNA"/>
</dbReference>
<organism evidence="2 3">
    <name type="scientific">Cercophora samala</name>
    <dbReference type="NCBI Taxonomy" id="330535"/>
    <lineage>
        <taxon>Eukaryota</taxon>
        <taxon>Fungi</taxon>
        <taxon>Dikarya</taxon>
        <taxon>Ascomycota</taxon>
        <taxon>Pezizomycotina</taxon>
        <taxon>Sordariomycetes</taxon>
        <taxon>Sordariomycetidae</taxon>
        <taxon>Sordariales</taxon>
        <taxon>Lasiosphaeriaceae</taxon>
        <taxon>Cercophora</taxon>
    </lineage>
</organism>
<proteinExistence type="predicted"/>
<dbReference type="Proteomes" id="UP001174997">
    <property type="component" value="Unassembled WGS sequence"/>
</dbReference>
<gene>
    <name evidence="2" type="ORF">QBC41DRAFT_143436</name>
</gene>
<protein>
    <submittedName>
        <fullName evidence="2">Uncharacterized protein</fullName>
    </submittedName>
</protein>
<dbReference type="AlphaFoldDB" id="A0AA39ZLA7"/>
<evidence type="ECO:0000313" key="3">
    <source>
        <dbReference type="Proteomes" id="UP001174997"/>
    </source>
</evidence>
<accession>A0AA39ZLA7</accession>
<feature type="compositionally biased region" description="Polar residues" evidence="1">
    <location>
        <begin position="50"/>
        <end position="64"/>
    </location>
</feature>
<keyword evidence="3" id="KW-1185">Reference proteome</keyword>
<comment type="caution">
    <text evidence="2">The sequence shown here is derived from an EMBL/GenBank/DDBJ whole genome shotgun (WGS) entry which is preliminary data.</text>
</comment>
<feature type="compositionally biased region" description="Basic residues" evidence="1">
    <location>
        <begin position="173"/>
        <end position="188"/>
    </location>
</feature>
<evidence type="ECO:0000313" key="2">
    <source>
        <dbReference type="EMBL" id="KAK0673085.1"/>
    </source>
</evidence>